<dbReference type="Proteomes" id="UP000036681">
    <property type="component" value="Unplaced"/>
</dbReference>
<organism evidence="1 2">
    <name type="scientific">Ascaris lumbricoides</name>
    <name type="common">Giant roundworm</name>
    <dbReference type="NCBI Taxonomy" id="6252"/>
    <lineage>
        <taxon>Eukaryota</taxon>
        <taxon>Metazoa</taxon>
        <taxon>Ecdysozoa</taxon>
        <taxon>Nematoda</taxon>
        <taxon>Chromadorea</taxon>
        <taxon>Rhabditida</taxon>
        <taxon>Spirurina</taxon>
        <taxon>Ascaridomorpha</taxon>
        <taxon>Ascaridoidea</taxon>
        <taxon>Ascarididae</taxon>
        <taxon>Ascaris</taxon>
    </lineage>
</organism>
<keyword evidence="1" id="KW-1185">Reference proteome</keyword>
<dbReference type="WBParaSite" id="ALUE_0000720201-mRNA-1">
    <property type="protein sequence ID" value="ALUE_0000720201-mRNA-1"/>
    <property type="gene ID" value="ALUE_0000720201"/>
</dbReference>
<evidence type="ECO:0000313" key="2">
    <source>
        <dbReference type="WBParaSite" id="ALUE_0000720201-mRNA-1"/>
    </source>
</evidence>
<protein>
    <submittedName>
        <fullName evidence="2">Transposase</fullName>
    </submittedName>
</protein>
<dbReference type="AlphaFoldDB" id="A0A0M3HVY5"/>
<sequence length="39" mass="4509">MTLRERHRTEHQQPCRVTDRAPLENGIVIVAEEGLPRAE</sequence>
<reference evidence="2" key="1">
    <citation type="submission" date="2017-02" db="UniProtKB">
        <authorList>
            <consortium name="WormBaseParasite"/>
        </authorList>
    </citation>
    <scope>IDENTIFICATION</scope>
</reference>
<evidence type="ECO:0000313" key="1">
    <source>
        <dbReference type="Proteomes" id="UP000036681"/>
    </source>
</evidence>
<proteinExistence type="predicted"/>
<name>A0A0M3HVY5_ASCLU</name>
<accession>A0A0M3HVY5</accession>